<evidence type="ECO:0000313" key="2">
    <source>
        <dbReference type="EMBL" id="TMP37426.1"/>
    </source>
</evidence>
<feature type="compositionally biased region" description="Basic and acidic residues" evidence="1">
    <location>
        <begin position="48"/>
        <end position="64"/>
    </location>
</feature>
<feature type="region of interest" description="Disordered" evidence="1">
    <location>
        <begin position="44"/>
        <end position="64"/>
    </location>
</feature>
<dbReference type="InterPro" id="IPR009057">
    <property type="entry name" value="Homeodomain-like_sf"/>
</dbReference>
<keyword evidence="3" id="KW-1185">Reference proteome</keyword>
<sequence length="116" mass="13116">LTSHSDRQHYASLIDDTVTSGARKEKACEEIGLSIRTLQRWQEQGEIIPDKRPTAKRPEPKNKLTEEEQQAILDISNQEEYANLGPSQIVPMLADSGQYIASESSFYRVLKANDQL</sequence>
<dbReference type="SUPFAM" id="SSF46689">
    <property type="entry name" value="Homeodomain-like"/>
    <property type="match status" value="1"/>
</dbReference>
<dbReference type="EMBL" id="PNCK01000161">
    <property type="protein sequence ID" value="TMP37426.1"/>
    <property type="molecule type" value="Genomic_DNA"/>
</dbReference>
<accession>A0ABY2W3M9</accession>
<protein>
    <submittedName>
        <fullName evidence="2">IS3 family transposase</fullName>
    </submittedName>
</protein>
<name>A0ABY2W3M9_9GAMM</name>
<evidence type="ECO:0000313" key="3">
    <source>
        <dbReference type="Proteomes" id="UP000305730"/>
    </source>
</evidence>
<reference evidence="3" key="2">
    <citation type="submission" date="2019-06" db="EMBL/GenBank/DDBJ databases">
        <title>Co-occurence of chitin degradation, pigmentation and bioactivity in marine Pseudoalteromonas.</title>
        <authorList>
            <person name="Sonnenschein E.C."/>
            <person name="Bech P.K."/>
        </authorList>
    </citation>
    <scope>NUCLEOTIDE SEQUENCE [LARGE SCALE GENOMIC DNA]</scope>
    <source>
        <strain evidence="3">S2233</strain>
    </source>
</reference>
<reference evidence="2 3" key="1">
    <citation type="submission" date="2017-12" db="EMBL/GenBank/DDBJ databases">
        <authorList>
            <person name="Paulsen S."/>
            <person name="Gram L.K."/>
        </authorList>
    </citation>
    <scope>NUCLEOTIDE SEQUENCE [LARGE SCALE GENOMIC DNA]</scope>
    <source>
        <strain evidence="2 3">S2233</strain>
    </source>
</reference>
<dbReference type="Pfam" id="PF13565">
    <property type="entry name" value="HTH_32"/>
    <property type="match status" value="1"/>
</dbReference>
<feature type="non-terminal residue" evidence="2">
    <location>
        <position position="1"/>
    </location>
</feature>
<evidence type="ECO:0000256" key="1">
    <source>
        <dbReference type="SAM" id="MobiDB-lite"/>
    </source>
</evidence>
<organism evidence="2 3">
    <name type="scientific">Pseudoalteromonas citrea</name>
    <dbReference type="NCBI Taxonomy" id="43655"/>
    <lineage>
        <taxon>Bacteria</taxon>
        <taxon>Pseudomonadati</taxon>
        <taxon>Pseudomonadota</taxon>
        <taxon>Gammaproteobacteria</taxon>
        <taxon>Alteromonadales</taxon>
        <taxon>Pseudoalteromonadaceae</taxon>
        <taxon>Pseudoalteromonas</taxon>
    </lineage>
</organism>
<proteinExistence type="predicted"/>
<feature type="non-terminal residue" evidence="2">
    <location>
        <position position="116"/>
    </location>
</feature>
<comment type="caution">
    <text evidence="2">The sequence shown here is derived from an EMBL/GenBank/DDBJ whole genome shotgun (WGS) entry which is preliminary data.</text>
</comment>
<gene>
    <name evidence="2" type="ORF">CWB97_22690</name>
</gene>
<dbReference type="RefSeq" id="WP_138598772.1">
    <property type="nucleotide sequence ID" value="NZ_PNCK01000161.1"/>
</dbReference>
<dbReference type="Proteomes" id="UP000305730">
    <property type="component" value="Unassembled WGS sequence"/>
</dbReference>